<evidence type="ECO:0000259" key="13">
    <source>
        <dbReference type="PROSITE" id="PS50885"/>
    </source>
</evidence>
<keyword evidence="10 11" id="KW-0472">Membrane</keyword>
<dbReference type="GO" id="GO:0016301">
    <property type="term" value="F:kinase activity"/>
    <property type="evidence" value="ECO:0007669"/>
    <property type="project" value="UniProtKB-KW"/>
</dbReference>
<dbReference type="PANTHER" id="PTHR45436">
    <property type="entry name" value="SENSOR HISTIDINE KINASE YKOH"/>
    <property type="match status" value="1"/>
</dbReference>
<organism evidence="14 15">
    <name type="scientific">Mesorhizobium marinum</name>
    <dbReference type="NCBI Taxonomy" id="3228790"/>
    <lineage>
        <taxon>Bacteria</taxon>
        <taxon>Pseudomonadati</taxon>
        <taxon>Pseudomonadota</taxon>
        <taxon>Alphaproteobacteria</taxon>
        <taxon>Hyphomicrobiales</taxon>
        <taxon>Phyllobacteriaceae</taxon>
        <taxon>Mesorhizobium</taxon>
    </lineage>
</organism>
<dbReference type="InterPro" id="IPR004358">
    <property type="entry name" value="Sig_transdc_His_kin-like_C"/>
</dbReference>
<gene>
    <name evidence="14" type="ORF">ABUE31_05325</name>
</gene>
<dbReference type="SMART" id="SM00387">
    <property type="entry name" value="HATPase_c"/>
    <property type="match status" value="1"/>
</dbReference>
<evidence type="ECO:0000256" key="2">
    <source>
        <dbReference type="ARBA" id="ARBA00004370"/>
    </source>
</evidence>
<name>A0ABV3QWF9_9HYPH</name>
<evidence type="ECO:0000256" key="8">
    <source>
        <dbReference type="ARBA" id="ARBA00022989"/>
    </source>
</evidence>
<dbReference type="Pfam" id="PF00512">
    <property type="entry name" value="HisKA"/>
    <property type="match status" value="1"/>
</dbReference>
<dbReference type="PROSITE" id="PS50109">
    <property type="entry name" value="HIS_KIN"/>
    <property type="match status" value="1"/>
</dbReference>
<evidence type="ECO:0000256" key="1">
    <source>
        <dbReference type="ARBA" id="ARBA00000085"/>
    </source>
</evidence>
<evidence type="ECO:0000256" key="11">
    <source>
        <dbReference type="SAM" id="Phobius"/>
    </source>
</evidence>
<evidence type="ECO:0000256" key="7">
    <source>
        <dbReference type="ARBA" id="ARBA00022777"/>
    </source>
</evidence>
<dbReference type="Gene3D" id="1.10.287.130">
    <property type="match status" value="1"/>
</dbReference>
<dbReference type="SMART" id="SM00304">
    <property type="entry name" value="HAMP"/>
    <property type="match status" value="1"/>
</dbReference>
<evidence type="ECO:0000313" key="14">
    <source>
        <dbReference type="EMBL" id="MEW9805404.1"/>
    </source>
</evidence>
<feature type="transmembrane region" description="Helical" evidence="11">
    <location>
        <begin position="15"/>
        <end position="35"/>
    </location>
</feature>
<comment type="catalytic activity">
    <reaction evidence="1">
        <text>ATP + protein L-histidine = ADP + protein N-phospho-L-histidine.</text>
        <dbReference type="EC" id="2.7.13.3"/>
    </reaction>
</comment>
<evidence type="ECO:0000256" key="4">
    <source>
        <dbReference type="ARBA" id="ARBA00022553"/>
    </source>
</evidence>
<reference evidence="14 15" key="1">
    <citation type="submission" date="2024-06" db="EMBL/GenBank/DDBJ databases">
        <authorList>
            <person name="Tuo L."/>
        </authorList>
    </citation>
    <scope>NUCLEOTIDE SEQUENCE [LARGE SCALE GENOMIC DNA]</scope>
    <source>
        <strain evidence="14 15">ZMM04-5</strain>
    </source>
</reference>
<evidence type="ECO:0000259" key="12">
    <source>
        <dbReference type="PROSITE" id="PS50109"/>
    </source>
</evidence>
<dbReference type="PRINTS" id="PR00344">
    <property type="entry name" value="BCTRLSENSOR"/>
</dbReference>
<accession>A0ABV3QWF9</accession>
<comment type="caution">
    <text evidence="14">The sequence shown here is derived from an EMBL/GenBank/DDBJ whole genome shotgun (WGS) entry which is preliminary data.</text>
</comment>
<dbReference type="Proteomes" id="UP001556196">
    <property type="component" value="Unassembled WGS sequence"/>
</dbReference>
<evidence type="ECO:0000256" key="10">
    <source>
        <dbReference type="ARBA" id="ARBA00023136"/>
    </source>
</evidence>
<comment type="subcellular location">
    <subcellularLocation>
        <location evidence="2">Membrane</location>
    </subcellularLocation>
</comment>
<evidence type="ECO:0000256" key="3">
    <source>
        <dbReference type="ARBA" id="ARBA00012438"/>
    </source>
</evidence>
<dbReference type="InterPro" id="IPR005467">
    <property type="entry name" value="His_kinase_dom"/>
</dbReference>
<evidence type="ECO:0000256" key="9">
    <source>
        <dbReference type="ARBA" id="ARBA00023012"/>
    </source>
</evidence>
<dbReference type="SMART" id="SM00388">
    <property type="entry name" value="HisKA"/>
    <property type="match status" value="1"/>
</dbReference>
<dbReference type="RefSeq" id="WP_367722450.1">
    <property type="nucleotide sequence ID" value="NZ_JBFOCI010000001.1"/>
</dbReference>
<keyword evidence="15" id="KW-1185">Reference proteome</keyword>
<dbReference type="EC" id="2.7.13.3" evidence="3"/>
<keyword evidence="6 11" id="KW-0812">Transmembrane</keyword>
<dbReference type="InterPro" id="IPR036097">
    <property type="entry name" value="HisK_dim/P_sf"/>
</dbReference>
<dbReference type="SUPFAM" id="SSF55874">
    <property type="entry name" value="ATPase domain of HSP90 chaperone/DNA topoisomerase II/histidine kinase"/>
    <property type="match status" value="1"/>
</dbReference>
<dbReference type="Gene3D" id="3.30.565.10">
    <property type="entry name" value="Histidine kinase-like ATPase, C-terminal domain"/>
    <property type="match status" value="1"/>
</dbReference>
<protein>
    <recommendedName>
        <fullName evidence="3">histidine kinase</fullName>
        <ecNumber evidence="3">2.7.13.3</ecNumber>
    </recommendedName>
</protein>
<dbReference type="PROSITE" id="PS50885">
    <property type="entry name" value="HAMP"/>
    <property type="match status" value="1"/>
</dbReference>
<feature type="transmembrane region" description="Helical" evidence="11">
    <location>
        <begin position="158"/>
        <end position="178"/>
    </location>
</feature>
<keyword evidence="7 14" id="KW-0418">Kinase</keyword>
<dbReference type="SUPFAM" id="SSF47384">
    <property type="entry name" value="Homodimeric domain of signal transducing histidine kinase"/>
    <property type="match status" value="1"/>
</dbReference>
<keyword evidence="4" id="KW-0597">Phosphoprotein</keyword>
<dbReference type="PANTHER" id="PTHR45436:SF8">
    <property type="entry name" value="HISTIDINE KINASE"/>
    <property type="match status" value="1"/>
</dbReference>
<evidence type="ECO:0000313" key="15">
    <source>
        <dbReference type="Proteomes" id="UP001556196"/>
    </source>
</evidence>
<proteinExistence type="predicted"/>
<feature type="transmembrane region" description="Helical" evidence="11">
    <location>
        <begin position="126"/>
        <end position="146"/>
    </location>
</feature>
<dbReference type="CDD" id="cd00082">
    <property type="entry name" value="HisKA"/>
    <property type="match status" value="1"/>
</dbReference>
<dbReference type="EMBL" id="JBFOCI010000001">
    <property type="protein sequence ID" value="MEW9805404.1"/>
    <property type="molecule type" value="Genomic_DNA"/>
</dbReference>
<dbReference type="Gene3D" id="6.10.340.10">
    <property type="match status" value="1"/>
</dbReference>
<keyword evidence="8 11" id="KW-1133">Transmembrane helix</keyword>
<sequence>MRRTSQLRRSTPFRLALAFAVLLIGSLLLSGLVVYQIMSSEISDRVDEELQRTTALLSAGYDQNDPGTLVAAVQDHADLAHDGEQLFGLWDQQGTPVAGSMRLSSPVVPGLATKSGRELGQSGDDAYRVLFSAVGAYSLGVAIDYAETDELRTLVLSGFAWATLFASVLAIAGGGFIASRVQRRLDAIGATMNAVSQGLVGARIPLLGNDDDIDALSTQVNAALDRITVLMEGLRQVGYDIAHDLRTPLNRIRIALERASSHASSSELAAGLREATVELESATQTFDALLRIAQIEAGAKRARFQMVDLADVLRDVHDAYAEVAIDAGKTLSLGQAANSPVSGDRDLLVQMCANLVENALTHTPPGTKIAMQCATNGRTARLRFSDNGPGIPAAERSRVFQRLYRMDKSRSTPGNGLGLSMVKAIADLHHATIALEDARPGLDVVVDFPLVSRAEPYQSV</sequence>
<evidence type="ECO:0000256" key="6">
    <source>
        <dbReference type="ARBA" id="ARBA00022692"/>
    </source>
</evidence>
<feature type="domain" description="HAMP" evidence="13">
    <location>
        <begin position="179"/>
        <end position="232"/>
    </location>
</feature>
<dbReference type="Pfam" id="PF02518">
    <property type="entry name" value="HATPase_c"/>
    <property type="match status" value="1"/>
</dbReference>
<dbReference type="InterPro" id="IPR050428">
    <property type="entry name" value="TCS_sensor_his_kinase"/>
</dbReference>
<dbReference type="InterPro" id="IPR003661">
    <property type="entry name" value="HisK_dim/P_dom"/>
</dbReference>
<evidence type="ECO:0000256" key="5">
    <source>
        <dbReference type="ARBA" id="ARBA00022679"/>
    </source>
</evidence>
<dbReference type="InterPro" id="IPR003594">
    <property type="entry name" value="HATPase_dom"/>
</dbReference>
<keyword evidence="9" id="KW-0902">Two-component regulatory system</keyword>
<dbReference type="InterPro" id="IPR003660">
    <property type="entry name" value="HAMP_dom"/>
</dbReference>
<dbReference type="InterPro" id="IPR036890">
    <property type="entry name" value="HATPase_C_sf"/>
</dbReference>
<feature type="domain" description="Histidine kinase" evidence="12">
    <location>
        <begin position="240"/>
        <end position="452"/>
    </location>
</feature>
<keyword evidence="5" id="KW-0808">Transferase</keyword>